<keyword evidence="3" id="KW-0813">Transport</keyword>
<feature type="non-terminal residue" evidence="11">
    <location>
        <position position="1"/>
    </location>
</feature>
<dbReference type="InterPro" id="IPR051124">
    <property type="entry name" value="Phosphate_Transport_Permease"/>
</dbReference>
<keyword evidence="5" id="KW-0592">Phosphate transport</keyword>
<gene>
    <name evidence="11" type="ORF">B2A_12622</name>
</gene>
<dbReference type="AlphaFoldDB" id="T0YSS5"/>
<evidence type="ECO:0000256" key="2">
    <source>
        <dbReference type="ARBA" id="ARBA00007069"/>
    </source>
</evidence>
<dbReference type="GO" id="GO:0055085">
    <property type="term" value="P:transmembrane transport"/>
    <property type="evidence" value="ECO:0007669"/>
    <property type="project" value="InterPro"/>
</dbReference>
<evidence type="ECO:0000256" key="8">
    <source>
        <dbReference type="ARBA" id="ARBA00023136"/>
    </source>
</evidence>
<dbReference type="SUPFAM" id="SSF161098">
    <property type="entry name" value="MetI-like"/>
    <property type="match status" value="1"/>
</dbReference>
<feature type="transmembrane region" description="Helical" evidence="9">
    <location>
        <begin position="7"/>
        <end position="32"/>
    </location>
</feature>
<name>T0YSS5_9ZZZZ</name>
<dbReference type="PANTHER" id="PTHR30425">
    <property type="entry name" value="PHOSPHATE TRANSPORT SYSTEM PERMEASE PROTEIN PST"/>
    <property type="match status" value="1"/>
</dbReference>
<organism evidence="11">
    <name type="scientific">mine drainage metagenome</name>
    <dbReference type="NCBI Taxonomy" id="410659"/>
    <lineage>
        <taxon>unclassified sequences</taxon>
        <taxon>metagenomes</taxon>
        <taxon>ecological metagenomes</taxon>
    </lineage>
</organism>
<feature type="transmembrane region" description="Helical" evidence="9">
    <location>
        <begin position="61"/>
        <end position="94"/>
    </location>
</feature>
<accession>T0YSS5</accession>
<evidence type="ECO:0000256" key="9">
    <source>
        <dbReference type="SAM" id="Phobius"/>
    </source>
</evidence>
<dbReference type="EMBL" id="AUZZ01009107">
    <property type="protein sequence ID" value="EQD34887.1"/>
    <property type="molecule type" value="Genomic_DNA"/>
</dbReference>
<feature type="transmembrane region" description="Helical" evidence="9">
    <location>
        <begin position="154"/>
        <end position="173"/>
    </location>
</feature>
<keyword evidence="8 9" id="KW-0472">Membrane</keyword>
<protein>
    <submittedName>
        <fullName evidence="11">Phosphate transport system permease protein PstC</fullName>
    </submittedName>
</protein>
<dbReference type="GO" id="GO:0005886">
    <property type="term" value="C:plasma membrane"/>
    <property type="evidence" value="ECO:0007669"/>
    <property type="project" value="UniProtKB-SubCell"/>
</dbReference>
<evidence type="ECO:0000313" key="11">
    <source>
        <dbReference type="EMBL" id="EQD34887.1"/>
    </source>
</evidence>
<evidence type="ECO:0000256" key="1">
    <source>
        <dbReference type="ARBA" id="ARBA00004651"/>
    </source>
</evidence>
<keyword evidence="7 9" id="KW-1133">Transmembrane helix</keyword>
<reference evidence="11" key="1">
    <citation type="submission" date="2013-08" db="EMBL/GenBank/DDBJ databases">
        <authorList>
            <person name="Mendez C."/>
            <person name="Richter M."/>
            <person name="Ferrer M."/>
            <person name="Sanchez J."/>
        </authorList>
    </citation>
    <scope>NUCLEOTIDE SEQUENCE</scope>
</reference>
<feature type="non-terminal residue" evidence="11">
    <location>
        <position position="174"/>
    </location>
</feature>
<comment type="caution">
    <text evidence="11">The sequence shown here is derived from an EMBL/GenBank/DDBJ whole genome shotgun (WGS) entry which is preliminary data.</text>
</comment>
<dbReference type="InterPro" id="IPR035906">
    <property type="entry name" value="MetI-like_sf"/>
</dbReference>
<evidence type="ECO:0000256" key="4">
    <source>
        <dbReference type="ARBA" id="ARBA00022475"/>
    </source>
</evidence>
<evidence type="ECO:0000256" key="3">
    <source>
        <dbReference type="ARBA" id="ARBA00022448"/>
    </source>
</evidence>
<evidence type="ECO:0000256" key="7">
    <source>
        <dbReference type="ARBA" id="ARBA00022989"/>
    </source>
</evidence>
<reference evidence="11" key="2">
    <citation type="journal article" date="2014" name="ISME J.">
        <title>Microbial stratification in low pH oxic and suboxic macroscopic growths along an acid mine drainage.</title>
        <authorList>
            <person name="Mendez-Garcia C."/>
            <person name="Mesa V."/>
            <person name="Sprenger R.R."/>
            <person name="Richter M."/>
            <person name="Diez M.S."/>
            <person name="Solano J."/>
            <person name="Bargiela R."/>
            <person name="Golyshina O.V."/>
            <person name="Manteca A."/>
            <person name="Ramos J.L."/>
            <person name="Gallego J.R."/>
            <person name="Llorente I."/>
            <person name="Martins Dos Santos V.A."/>
            <person name="Jensen O.N."/>
            <person name="Pelaez A.I."/>
            <person name="Sanchez J."/>
            <person name="Ferrer M."/>
        </authorList>
    </citation>
    <scope>NUCLEOTIDE SEQUENCE</scope>
</reference>
<sequence>ARPRNPWAWIGSPIALIPLLLAAIVAIVLVFASHVQDFGPSFWSTYYNFLPGDSTGSSWGIGSFVVGTGITAGAALVLATFLSLALSVSIVVYLPSIPSRILTILTNLLAGIPSVVYGLWGYVILAPYFALALEPSLRDTIGWIPGFGGPVSEIGPHGLLLAIVILTIMIIPLT</sequence>
<feature type="domain" description="ABC transmembrane type-1" evidence="10">
    <location>
        <begin position="65"/>
        <end position="174"/>
    </location>
</feature>
<dbReference type="PANTHER" id="PTHR30425:SF1">
    <property type="entry name" value="PHOSPHATE TRANSPORT SYSTEM PERMEASE PROTEIN PSTC"/>
    <property type="match status" value="1"/>
</dbReference>
<dbReference type="GO" id="GO:0006817">
    <property type="term" value="P:phosphate ion transport"/>
    <property type="evidence" value="ECO:0007669"/>
    <property type="project" value="UniProtKB-KW"/>
</dbReference>
<comment type="subcellular location">
    <subcellularLocation>
        <location evidence="1">Cell membrane</location>
        <topology evidence="1">Multi-pass membrane protein</topology>
    </subcellularLocation>
</comment>
<evidence type="ECO:0000256" key="5">
    <source>
        <dbReference type="ARBA" id="ARBA00022592"/>
    </source>
</evidence>
<evidence type="ECO:0000259" key="10">
    <source>
        <dbReference type="PROSITE" id="PS50928"/>
    </source>
</evidence>
<dbReference type="PROSITE" id="PS50928">
    <property type="entry name" value="ABC_TM1"/>
    <property type="match status" value="1"/>
</dbReference>
<keyword evidence="6 9" id="KW-0812">Transmembrane</keyword>
<dbReference type="InterPro" id="IPR000515">
    <property type="entry name" value="MetI-like"/>
</dbReference>
<keyword evidence="4" id="KW-1003">Cell membrane</keyword>
<evidence type="ECO:0000256" key="6">
    <source>
        <dbReference type="ARBA" id="ARBA00022692"/>
    </source>
</evidence>
<proteinExistence type="inferred from homology"/>
<comment type="similarity">
    <text evidence="2">Belongs to the binding-protein-dependent transport system permease family. CysTW subfamily.</text>
</comment>
<feature type="transmembrane region" description="Helical" evidence="9">
    <location>
        <begin position="101"/>
        <end position="130"/>
    </location>
</feature>